<keyword evidence="3" id="KW-0808">Transferase</keyword>
<gene>
    <name evidence="3" type="ORF">DWW24_03540</name>
    <name evidence="2" type="ORF">L0P03_19615</name>
</gene>
<feature type="domain" description="N-acetyltransferase" evidence="1">
    <location>
        <begin position="4"/>
        <end position="167"/>
    </location>
</feature>
<evidence type="ECO:0000313" key="2">
    <source>
        <dbReference type="EMBL" id="MCG4962028.1"/>
    </source>
</evidence>
<name>A0A412WS09_9BACT</name>
<protein>
    <submittedName>
        <fullName evidence="2 3">N-acetyltransferase</fullName>
    </submittedName>
</protein>
<proteinExistence type="predicted"/>
<organism evidence="3 4">
    <name type="scientific">Odoribacter splanchnicus</name>
    <dbReference type="NCBI Taxonomy" id="28118"/>
    <lineage>
        <taxon>Bacteria</taxon>
        <taxon>Pseudomonadati</taxon>
        <taxon>Bacteroidota</taxon>
        <taxon>Bacteroidia</taxon>
        <taxon>Bacteroidales</taxon>
        <taxon>Odoribacteraceae</taxon>
        <taxon>Odoribacter</taxon>
    </lineage>
</organism>
<dbReference type="SUPFAM" id="SSF55729">
    <property type="entry name" value="Acyl-CoA N-acyltransferases (Nat)"/>
    <property type="match status" value="1"/>
</dbReference>
<evidence type="ECO:0000313" key="4">
    <source>
        <dbReference type="Proteomes" id="UP000283426"/>
    </source>
</evidence>
<dbReference type="PANTHER" id="PTHR43415">
    <property type="entry name" value="SPERMIDINE N(1)-ACETYLTRANSFERASE"/>
    <property type="match status" value="1"/>
</dbReference>
<dbReference type="AlphaFoldDB" id="A0A412WS09"/>
<dbReference type="Pfam" id="PF13302">
    <property type="entry name" value="Acetyltransf_3"/>
    <property type="match status" value="1"/>
</dbReference>
<reference evidence="2" key="2">
    <citation type="submission" date="2022-01" db="EMBL/GenBank/DDBJ databases">
        <title>Collection of gut derived symbiotic bacterial strains cultured from healthy donors.</title>
        <authorList>
            <person name="Lin H."/>
            <person name="Kohout C."/>
            <person name="Waligurski E."/>
            <person name="Pamer E.G."/>
        </authorList>
    </citation>
    <scope>NUCLEOTIDE SEQUENCE</scope>
    <source>
        <strain evidence="2">DFI.1.149</strain>
    </source>
</reference>
<accession>A0A412WS09</accession>
<dbReference type="Proteomes" id="UP000283426">
    <property type="component" value="Unassembled WGS sequence"/>
</dbReference>
<comment type="caution">
    <text evidence="3">The sequence shown here is derived from an EMBL/GenBank/DDBJ whole genome shotgun (WGS) entry which is preliminary data.</text>
</comment>
<dbReference type="GO" id="GO:0016747">
    <property type="term" value="F:acyltransferase activity, transferring groups other than amino-acyl groups"/>
    <property type="evidence" value="ECO:0007669"/>
    <property type="project" value="InterPro"/>
</dbReference>
<sequence>MADIFLESFGEKHLDRTFQWIQDENLKTDFMFTALVTKEGHRKWYKQYCEDKTQKIWAVYNHDVHVGNVGLKNIDLRNKKAEAWIYVGERQIQGKHIGSNTWLTLLKKMDFTALGLHKVYSHVASWNIASRKMFLRAGFQEEGILNDEVYFRGEYVTLYRFAIILNI</sequence>
<dbReference type="InterPro" id="IPR016181">
    <property type="entry name" value="Acyl_CoA_acyltransferase"/>
</dbReference>
<dbReference type="EMBL" id="JAKNDN010000054">
    <property type="protein sequence ID" value="MCG4962028.1"/>
    <property type="molecule type" value="Genomic_DNA"/>
</dbReference>
<evidence type="ECO:0000313" key="3">
    <source>
        <dbReference type="EMBL" id="RGV29948.1"/>
    </source>
</evidence>
<dbReference type="PROSITE" id="PS51186">
    <property type="entry name" value="GNAT"/>
    <property type="match status" value="1"/>
</dbReference>
<dbReference type="InterPro" id="IPR000182">
    <property type="entry name" value="GNAT_dom"/>
</dbReference>
<evidence type="ECO:0000259" key="1">
    <source>
        <dbReference type="PROSITE" id="PS51186"/>
    </source>
</evidence>
<dbReference type="RefSeq" id="WP_113028437.1">
    <property type="nucleotide sequence ID" value="NZ_JADMYR010000054.1"/>
</dbReference>
<dbReference type="Proteomes" id="UP001199750">
    <property type="component" value="Unassembled WGS sequence"/>
</dbReference>
<reference evidence="3 4" key="1">
    <citation type="submission" date="2018-08" db="EMBL/GenBank/DDBJ databases">
        <title>A genome reference for cultivated species of the human gut microbiota.</title>
        <authorList>
            <person name="Zou Y."/>
            <person name="Xue W."/>
            <person name="Luo G."/>
        </authorList>
    </citation>
    <scope>NUCLEOTIDE SEQUENCE [LARGE SCALE GENOMIC DNA]</scope>
    <source>
        <strain evidence="3 4">AF14-6AC</strain>
    </source>
</reference>
<dbReference type="Gene3D" id="3.40.630.30">
    <property type="match status" value="1"/>
</dbReference>
<dbReference type="PANTHER" id="PTHR43415:SF3">
    <property type="entry name" value="GNAT-FAMILY ACETYLTRANSFERASE"/>
    <property type="match status" value="1"/>
</dbReference>
<dbReference type="EMBL" id="QRYW01000005">
    <property type="protein sequence ID" value="RGV29948.1"/>
    <property type="molecule type" value="Genomic_DNA"/>
</dbReference>